<dbReference type="GeneID" id="175802"/>
<dbReference type="EMBL" id="BX284603">
    <property type="protein sequence ID" value="CTQ86556.1"/>
    <property type="molecule type" value="Genomic_DNA"/>
</dbReference>
<evidence type="ECO:0000313" key="15">
    <source>
        <dbReference type="WormBase" id="B0336.1b"/>
    </source>
</evidence>
<evidence type="ECO:0000256" key="4">
    <source>
        <dbReference type="ARBA" id="ARBA00022490"/>
    </source>
</evidence>
<dbReference type="PANTHER" id="PTHR45976">
    <property type="entry name" value="ARMADILLO SEGMENT POLARITY PROTEIN"/>
    <property type="match status" value="1"/>
</dbReference>
<dbReference type="InterPro" id="IPR000225">
    <property type="entry name" value="Armadillo"/>
</dbReference>
<dbReference type="OrthoDB" id="5808707at2759"/>
<dbReference type="FunFam" id="1.25.10.10:FF:001287">
    <property type="entry name" value="Armadillo repeat-containing protein wrm-1"/>
    <property type="match status" value="1"/>
</dbReference>
<dbReference type="GO" id="GO:0016055">
    <property type="term" value="P:Wnt signaling pathway"/>
    <property type="evidence" value="ECO:0007669"/>
    <property type="project" value="UniProtKB-KW"/>
</dbReference>
<dbReference type="ExpressionAtlas" id="A0A0K3AUT2">
    <property type="expression patterns" value="baseline and differential"/>
</dbReference>
<keyword evidence="5" id="KW-0879">Wnt signaling pathway</keyword>
<dbReference type="AlphaFoldDB" id="A0A0K3AUT2"/>
<sequence>MEPSNSRVQELREAAVGKRSYTNAWMQGTYAPPQMAGQQQRFSRPPSVIGSTMSHMTNMSEMTAYSYGGLSMLSVNTEMGEFNNFVNQAPYQRALTRVSQVSENQDPTNRQYPMTAPEIIENLESTELINQAAAIRALEPIVKAGGMLQTWGPKGAEPIIRALFQVLIPRPVENENVIRKAFEILHHSILLSNKEIRRIDRMFFRLNAALMDPNGPPVFNVPKPYSIYEIVMTRAIQLDTKFESSAMVLLVHLCCKPHFMKIFFGEDETQQSPAHRRLHKIVIEFAIGNLRRPETKSKNKGLCVSIIKNLSNKNATIKDMSERLGVVSLFHQIMQNEVIHEDLLWSTMQALTVFCGDVKNGTHFVQMGGAQVLCGLLSHGSTRLLHELLKCLRRVSDLPAIQEQDMKESIHCIVQLIGCSDVTIVELATGTLRNIGLHNKMNKAFMVQDGVTSHAIAVLRTSEQFTYQPHANIDLYRKQILSIYENCLSVLNNVTSMAPQDIKESAVSACRMISENADSAYVLLHYFNVGNRKCRKLAVTVMKRVIETVPAFADPFVDLLGTTNEPLPILLLQRAFQSLDEWRKTSVEMMNCDGRSAEQRRELDDRRKDHEDIVKRSVGLLTNLCSQANPRFFHSLKLVLTNGTLNPFQWLTHEMSDGILQEWLAFILSICSRDESLQTFMMYRFLEQAKMTEAFFAELKARRQNSNIQTMLSKIIDLGRHQQRIVSQQHQQHQMQHHRQLM</sequence>
<keyword evidence="14" id="KW-1185">Reference proteome</keyword>
<accession>A0A0K3AUT2</accession>
<dbReference type="SMR" id="A0A0K3AUT2"/>
<gene>
    <name evidence="13 15" type="primary">wrm-1</name>
    <name evidence="15" type="ORF">B0336.1</name>
    <name evidence="13" type="ORF">CELE_B0336.1</name>
</gene>
<evidence type="ECO:0000256" key="1">
    <source>
        <dbReference type="ARBA" id="ARBA00004123"/>
    </source>
</evidence>
<evidence type="ECO:0000256" key="2">
    <source>
        <dbReference type="ARBA" id="ARBA00004544"/>
    </source>
</evidence>
<evidence type="ECO:0000256" key="12">
    <source>
        <dbReference type="ARBA" id="ARBA00082863"/>
    </source>
</evidence>
<dbReference type="WormBase" id="B0336.1b">
    <property type="protein sequence ID" value="CE50356"/>
    <property type="gene ID" value="WBGene00006943"/>
    <property type="gene designation" value="wrm-1"/>
</dbReference>
<dbReference type="InterPro" id="IPR013284">
    <property type="entry name" value="Beta-catenin"/>
</dbReference>
<reference evidence="13 14" key="1">
    <citation type="journal article" date="1998" name="Science">
        <title>Genome sequence of the nematode C. elegans: a platform for investigating biology.</title>
        <authorList>
            <consortium name="The C. elegans sequencing consortium"/>
            <person name="Sulson J.E."/>
            <person name="Waterston R."/>
        </authorList>
    </citation>
    <scope>NUCLEOTIDE SEQUENCE [LARGE SCALE GENOMIC DNA]</scope>
    <source>
        <strain evidence="13 14">Bristol N2</strain>
    </source>
</reference>
<dbReference type="Gene3D" id="1.25.10.10">
    <property type="entry name" value="Leucine-rich Repeat Variant"/>
    <property type="match status" value="1"/>
</dbReference>
<evidence type="ECO:0000313" key="13">
    <source>
        <dbReference type="EMBL" id="CTQ86556.1"/>
    </source>
</evidence>
<dbReference type="GO" id="GO:0007155">
    <property type="term" value="P:cell adhesion"/>
    <property type="evidence" value="ECO:0007669"/>
    <property type="project" value="InterPro"/>
</dbReference>
<keyword evidence="3" id="KW-0217">Developmental protein</keyword>
<dbReference type="GO" id="GO:0005938">
    <property type="term" value="C:cell cortex"/>
    <property type="evidence" value="ECO:0007669"/>
    <property type="project" value="UniProtKB-SubCell"/>
</dbReference>
<evidence type="ECO:0000256" key="11">
    <source>
        <dbReference type="ARBA" id="ARBA00073825"/>
    </source>
</evidence>
<dbReference type="RefSeq" id="NP_001299856.1">
    <property type="nucleotide sequence ID" value="NM_001312927.3"/>
</dbReference>
<comment type="subcellular location">
    <subcellularLocation>
        <location evidence="2">Cytoplasm</location>
        <location evidence="2">Cell cortex</location>
    </subcellularLocation>
    <subcellularLocation>
        <location evidence="1">Nucleus</location>
    </subcellularLocation>
</comment>
<dbReference type="InterPro" id="IPR011989">
    <property type="entry name" value="ARM-like"/>
</dbReference>
<proteinExistence type="predicted"/>
<keyword evidence="8" id="KW-0804">Transcription</keyword>
<evidence type="ECO:0000256" key="9">
    <source>
        <dbReference type="ARBA" id="ARBA00023242"/>
    </source>
</evidence>
<dbReference type="SMART" id="SM00185">
    <property type="entry name" value="ARM"/>
    <property type="match status" value="3"/>
</dbReference>
<evidence type="ECO:0000256" key="5">
    <source>
        <dbReference type="ARBA" id="ARBA00022687"/>
    </source>
</evidence>
<evidence type="ECO:0000313" key="14">
    <source>
        <dbReference type="Proteomes" id="UP000001940"/>
    </source>
</evidence>
<evidence type="ECO:0000256" key="10">
    <source>
        <dbReference type="ARBA" id="ARBA00066067"/>
    </source>
</evidence>
<dbReference type="InterPro" id="IPR016024">
    <property type="entry name" value="ARM-type_fold"/>
</dbReference>
<dbReference type="SUPFAM" id="SSF48371">
    <property type="entry name" value="ARM repeat"/>
    <property type="match status" value="1"/>
</dbReference>
<keyword evidence="6" id="KW-0805">Transcription regulation</keyword>
<protein>
    <recommendedName>
        <fullName evidence="11">Armadillo repeat-containing protein wrm-1</fullName>
    </recommendedName>
    <alternativeName>
        <fullName evidence="12">Worm armadillo protein 1</fullName>
    </alternativeName>
</protein>
<evidence type="ECO:0000256" key="7">
    <source>
        <dbReference type="ARBA" id="ARBA00023159"/>
    </source>
</evidence>
<evidence type="ECO:0000256" key="3">
    <source>
        <dbReference type="ARBA" id="ARBA00022473"/>
    </source>
</evidence>
<name>A0A0K3AUT2_CAEEL</name>
<evidence type="ECO:0000256" key="6">
    <source>
        <dbReference type="ARBA" id="ARBA00023015"/>
    </source>
</evidence>
<organism evidence="13 14">
    <name type="scientific">Caenorhabditis elegans</name>
    <dbReference type="NCBI Taxonomy" id="6239"/>
    <lineage>
        <taxon>Eukaryota</taxon>
        <taxon>Metazoa</taxon>
        <taxon>Ecdysozoa</taxon>
        <taxon>Nematoda</taxon>
        <taxon>Chromadorea</taxon>
        <taxon>Rhabditida</taxon>
        <taxon>Rhabditina</taxon>
        <taxon>Rhabditomorpha</taxon>
        <taxon>Rhabditoidea</taxon>
        <taxon>Rhabditidae</taxon>
        <taxon>Peloderinae</taxon>
        <taxon>Caenorhabditis</taxon>
    </lineage>
</organism>
<dbReference type="Bgee" id="WBGene00006943">
    <property type="expression patterns" value="Expressed in pharyngeal muscle cell (C elegans) and 4 other cell types or tissues"/>
</dbReference>
<keyword evidence="7" id="KW-0010">Activator</keyword>
<dbReference type="GO" id="GO:0045296">
    <property type="term" value="F:cadherin binding"/>
    <property type="evidence" value="ECO:0007669"/>
    <property type="project" value="InterPro"/>
</dbReference>
<keyword evidence="9" id="KW-0539">Nucleus</keyword>
<dbReference type="AGR" id="WB:WBGene00006943"/>
<dbReference type="Proteomes" id="UP000001940">
    <property type="component" value="Chromosome III"/>
</dbReference>
<comment type="subunit">
    <text evidence="10">Interacts (independently of ARM repeat) with nhr-25. Component of the beta-catenin-lit-1 complex (also called the lit-1/wrm-1 complex or the wrm-1/lit-1 kinase complex) at least composed of lit-1 and wrm-1. Interacts (via N-terminus) with lit-1; the interaction is direct and activates lit-1 kinase activity which leads to the phosphorylation of pop-1. This promotes pop-1 interaction with par-5 and translocation of pop-1 from the nucleus to the cytoplasm.</text>
</comment>
<evidence type="ECO:0000256" key="8">
    <source>
        <dbReference type="ARBA" id="ARBA00023163"/>
    </source>
</evidence>
<dbReference type="CTD" id="175802"/>
<keyword evidence="4" id="KW-0963">Cytoplasm</keyword>
<dbReference type="GO" id="GO:0005634">
    <property type="term" value="C:nucleus"/>
    <property type="evidence" value="ECO:0007669"/>
    <property type="project" value="UniProtKB-SubCell"/>
</dbReference>